<dbReference type="Proteomes" id="UP000054248">
    <property type="component" value="Unassembled WGS sequence"/>
</dbReference>
<proteinExistence type="predicted"/>
<gene>
    <name evidence="2" type="ORF">M407DRAFT_244225</name>
</gene>
<reference evidence="2 3" key="1">
    <citation type="submission" date="2014-04" db="EMBL/GenBank/DDBJ databases">
        <authorList>
            <consortium name="DOE Joint Genome Institute"/>
            <person name="Kuo A."/>
            <person name="Girlanda M."/>
            <person name="Perotto S."/>
            <person name="Kohler A."/>
            <person name="Nagy L.G."/>
            <person name="Floudas D."/>
            <person name="Copeland A."/>
            <person name="Barry K.W."/>
            <person name="Cichocki N."/>
            <person name="Veneault-Fourrey C."/>
            <person name="LaButti K."/>
            <person name="Lindquist E.A."/>
            <person name="Lipzen A."/>
            <person name="Lundell T."/>
            <person name="Morin E."/>
            <person name="Murat C."/>
            <person name="Sun H."/>
            <person name="Tunlid A."/>
            <person name="Henrissat B."/>
            <person name="Grigoriev I.V."/>
            <person name="Hibbett D.S."/>
            <person name="Martin F."/>
            <person name="Nordberg H.P."/>
            <person name="Cantor M.N."/>
            <person name="Hua S.X."/>
        </authorList>
    </citation>
    <scope>NUCLEOTIDE SEQUENCE [LARGE SCALE GENOMIC DNA]</scope>
    <source>
        <strain evidence="2 3">MUT 4182</strain>
    </source>
</reference>
<name>A0A0C3LUC2_9AGAM</name>
<accession>A0A0C3LUC2</accession>
<reference evidence="3" key="2">
    <citation type="submission" date="2015-01" db="EMBL/GenBank/DDBJ databases">
        <title>Evolutionary Origins and Diversification of the Mycorrhizal Mutualists.</title>
        <authorList>
            <consortium name="DOE Joint Genome Institute"/>
            <consortium name="Mycorrhizal Genomics Consortium"/>
            <person name="Kohler A."/>
            <person name="Kuo A."/>
            <person name="Nagy L.G."/>
            <person name="Floudas D."/>
            <person name="Copeland A."/>
            <person name="Barry K.W."/>
            <person name="Cichocki N."/>
            <person name="Veneault-Fourrey C."/>
            <person name="LaButti K."/>
            <person name="Lindquist E.A."/>
            <person name="Lipzen A."/>
            <person name="Lundell T."/>
            <person name="Morin E."/>
            <person name="Murat C."/>
            <person name="Riley R."/>
            <person name="Ohm R."/>
            <person name="Sun H."/>
            <person name="Tunlid A."/>
            <person name="Henrissat B."/>
            <person name="Grigoriev I.V."/>
            <person name="Hibbett D.S."/>
            <person name="Martin F."/>
        </authorList>
    </citation>
    <scope>NUCLEOTIDE SEQUENCE [LARGE SCALE GENOMIC DNA]</scope>
    <source>
        <strain evidence="3">MUT 4182</strain>
    </source>
</reference>
<dbReference type="HOGENOM" id="CLU_2607763_0_0_1"/>
<dbReference type="EMBL" id="KN823050">
    <property type="protein sequence ID" value="KIO24992.1"/>
    <property type="molecule type" value="Genomic_DNA"/>
</dbReference>
<keyword evidence="3" id="KW-1185">Reference proteome</keyword>
<dbReference type="AlphaFoldDB" id="A0A0C3LUC2"/>
<sequence>MAKTSTHRHVCCVRGRAKGSPTPGMSLHTPDNRSRGDGEMIIGTSTRLIGYFGFYETRIGNSSGCRRIRELIFPELPGI</sequence>
<evidence type="ECO:0000313" key="3">
    <source>
        <dbReference type="Proteomes" id="UP000054248"/>
    </source>
</evidence>
<feature type="region of interest" description="Disordered" evidence="1">
    <location>
        <begin position="14"/>
        <end position="38"/>
    </location>
</feature>
<evidence type="ECO:0000313" key="2">
    <source>
        <dbReference type="EMBL" id="KIO24992.1"/>
    </source>
</evidence>
<organism evidence="2 3">
    <name type="scientific">Tulasnella calospora MUT 4182</name>
    <dbReference type="NCBI Taxonomy" id="1051891"/>
    <lineage>
        <taxon>Eukaryota</taxon>
        <taxon>Fungi</taxon>
        <taxon>Dikarya</taxon>
        <taxon>Basidiomycota</taxon>
        <taxon>Agaricomycotina</taxon>
        <taxon>Agaricomycetes</taxon>
        <taxon>Cantharellales</taxon>
        <taxon>Tulasnellaceae</taxon>
        <taxon>Tulasnella</taxon>
    </lineage>
</organism>
<protein>
    <submittedName>
        <fullName evidence="2">Uncharacterized protein</fullName>
    </submittedName>
</protein>
<evidence type="ECO:0000256" key="1">
    <source>
        <dbReference type="SAM" id="MobiDB-lite"/>
    </source>
</evidence>